<keyword evidence="1" id="KW-0853">WD repeat</keyword>
<dbReference type="Gene3D" id="2.130.10.10">
    <property type="entry name" value="YVTN repeat-like/Quinoprotein amine dehydrogenase"/>
    <property type="match status" value="1"/>
</dbReference>
<proteinExistence type="predicted"/>
<sequence length="477" mass="53703">METVVGALIWAGSPTFLRYLRCQVNLTAVSSILRFHGKVLRPLRRWTRMTTEIKGKMPLSFRRDASILFHDSLAELGVFEHDYIFQPQKCASAVSTPSYSFFYLEQAFGQLVNGTKEFIHISVGQALDSVRWNPINQDEVACATRENHHICLINIFHFSSKEAQVSPLDMQLMLFASGLDGNVYVWDTRLSNHPCLTLTTNSRRELNSIALYQDQVVLGADKCGFIHSWDIRGGQSSHAFQSHNQVRSKYIEISSTNQAQTDILPKEIHSISINPSCSRQLAFHLVDGWSGVLDLSDLVVTHVHCPPAVLLVFKLVPMQFRGFICVFPLYDILIFLLFKQGWNSYINKVNYKKTVLVPNILSMFSHYIESNTIYTRCTAPIPCKSLLGTYAVGSVADKGLYLLDFFPGKHSACHVDFDPESRSNSPDCSRIPENKYIPVSENILACAIHPHNDTIIAGTKESSLMVISQKHKVDNGD</sequence>
<dbReference type="InterPro" id="IPR015943">
    <property type="entry name" value="WD40/YVTN_repeat-like_dom_sf"/>
</dbReference>
<dbReference type="Proteomes" id="UP000734854">
    <property type="component" value="Unassembled WGS sequence"/>
</dbReference>
<organism evidence="3 4">
    <name type="scientific">Zingiber officinale</name>
    <name type="common">Ginger</name>
    <name type="synonym">Amomum zingiber</name>
    <dbReference type="NCBI Taxonomy" id="94328"/>
    <lineage>
        <taxon>Eukaryota</taxon>
        <taxon>Viridiplantae</taxon>
        <taxon>Streptophyta</taxon>
        <taxon>Embryophyta</taxon>
        <taxon>Tracheophyta</taxon>
        <taxon>Spermatophyta</taxon>
        <taxon>Magnoliopsida</taxon>
        <taxon>Liliopsida</taxon>
        <taxon>Zingiberales</taxon>
        <taxon>Zingiberaceae</taxon>
        <taxon>Zingiber</taxon>
    </lineage>
</organism>
<evidence type="ECO:0000313" key="4">
    <source>
        <dbReference type="Proteomes" id="UP000734854"/>
    </source>
</evidence>
<evidence type="ECO:0000256" key="1">
    <source>
        <dbReference type="ARBA" id="ARBA00022574"/>
    </source>
</evidence>
<name>A0A8J5KS99_ZINOF</name>
<dbReference type="SUPFAM" id="SSF50978">
    <property type="entry name" value="WD40 repeat-like"/>
    <property type="match status" value="1"/>
</dbReference>
<evidence type="ECO:0000256" key="2">
    <source>
        <dbReference type="ARBA" id="ARBA00022737"/>
    </source>
</evidence>
<dbReference type="InterPro" id="IPR036322">
    <property type="entry name" value="WD40_repeat_dom_sf"/>
</dbReference>
<dbReference type="EMBL" id="JACMSC010000013">
    <property type="protein sequence ID" value="KAG6493487.1"/>
    <property type="molecule type" value="Genomic_DNA"/>
</dbReference>
<dbReference type="PANTHER" id="PTHR19857:SF21">
    <property type="entry name" value="ANAPHASE-PROMOTING COMPLEX SUBUNIT 4 WD40 DOMAIN-CONTAINING PROTEIN"/>
    <property type="match status" value="1"/>
</dbReference>
<evidence type="ECO:0000313" key="3">
    <source>
        <dbReference type="EMBL" id="KAG6493487.1"/>
    </source>
</evidence>
<dbReference type="PANTHER" id="PTHR19857">
    <property type="entry name" value="MITOCHONDRIAL DIVISION PROTEIN 1-RELATED"/>
    <property type="match status" value="1"/>
</dbReference>
<protein>
    <submittedName>
        <fullName evidence="3">Uncharacterized protein</fullName>
    </submittedName>
</protein>
<accession>A0A8J5KS99</accession>
<gene>
    <name evidence="3" type="ORF">ZIOFF_048474</name>
</gene>
<dbReference type="InterPro" id="IPR051179">
    <property type="entry name" value="WD_repeat_multifunction"/>
</dbReference>
<keyword evidence="2" id="KW-0677">Repeat</keyword>
<comment type="caution">
    <text evidence="3">The sequence shown here is derived from an EMBL/GenBank/DDBJ whole genome shotgun (WGS) entry which is preliminary data.</text>
</comment>
<dbReference type="AlphaFoldDB" id="A0A8J5KS99"/>
<keyword evidence="4" id="KW-1185">Reference proteome</keyword>
<reference evidence="3 4" key="1">
    <citation type="submission" date="2020-08" db="EMBL/GenBank/DDBJ databases">
        <title>Plant Genome Project.</title>
        <authorList>
            <person name="Zhang R.-G."/>
        </authorList>
    </citation>
    <scope>NUCLEOTIDE SEQUENCE [LARGE SCALE GENOMIC DNA]</scope>
    <source>
        <tissue evidence="3">Rhizome</tissue>
    </source>
</reference>